<accession>A0A381T350</accession>
<keyword evidence="2" id="KW-0813">Transport</keyword>
<feature type="domain" description="ABC transmembrane type-1" evidence="8">
    <location>
        <begin position="60"/>
        <end position="249"/>
    </location>
</feature>
<feature type="transmembrane region" description="Helical" evidence="7">
    <location>
        <begin position="65"/>
        <end position="89"/>
    </location>
</feature>
<dbReference type="InterPro" id="IPR000515">
    <property type="entry name" value="MetI-like"/>
</dbReference>
<dbReference type="PANTHER" id="PTHR43386:SF1">
    <property type="entry name" value="D,D-DIPEPTIDE TRANSPORT SYSTEM PERMEASE PROTEIN DDPC-RELATED"/>
    <property type="match status" value="1"/>
</dbReference>
<evidence type="ECO:0000256" key="1">
    <source>
        <dbReference type="ARBA" id="ARBA00004651"/>
    </source>
</evidence>
<dbReference type="CDD" id="cd06261">
    <property type="entry name" value="TM_PBP2"/>
    <property type="match status" value="1"/>
</dbReference>
<dbReference type="GO" id="GO:0005886">
    <property type="term" value="C:plasma membrane"/>
    <property type="evidence" value="ECO:0007669"/>
    <property type="project" value="UniProtKB-SubCell"/>
</dbReference>
<dbReference type="PANTHER" id="PTHR43386">
    <property type="entry name" value="OLIGOPEPTIDE TRANSPORT SYSTEM PERMEASE PROTEIN APPC"/>
    <property type="match status" value="1"/>
</dbReference>
<dbReference type="SUPFAM" id="SSF161098">
    <property type="entry name" value="MetI-like"/>
    <property type="match status" value="1"/>
</dbReference>
<protein>
    <recommendedName>
        <fullName evidence="8">ABC transmembrane type-1 domain-containing protein</fullName>
    </recommendedName>
</protein>
<gene>
    <name evidence="9" type="ORF">METZ01_LOCUS62872</name>
</gene>
<feature type="transmembrane region" description="Helical" evidence="7">
    <location>
        <begin position="226"/>
        <end position="249"/>
    </location>
</feature>
<feature type="transmembrane region" description="Helical" evidence="7">
    <location>
        <begin position="177"/>
        <end position="206"/>
    </location>
</feature>
<sequence>MISVIVVTAFFVVGITGDWIAPYDPIKLDIRAKLQGPTAAHWLGTDQVGRDVFSRLLVGTKVASYLAVTAVSISLTIGIFLGMIAAFTSRWVDWSMLLIFDTVRSFPTLMFALAVIALFGPSVNTIIGIVVISTFPSYARLVRTQVLSLRNTEYIEAQRAMGASLPRILMRHIFPNVIGPVMIVASMDIPLVIGVEAGLSFLGLGVRPPTPSWGTILNDGFSFIRNTPWIVVSAGLPLILTTVAFTTLGERLRDILDPKLRR</sequence>
<reference evidence="9" key="1">
    <citation type="submission" date="2018-05" db="EMBL/GenBank/DDBJ databases">
        <authorList>
            <person name="Lanie J.A."/>
            <person name="Ng W.-L."/>
            <person name="Kazmierczak K.M."/>
            <person name="Andrzejewski T.M."/>
            <person name="Davidsen T.M."/>
            <person name="Wayne K.J."/>
            <person name="Tettelin H."/>
            <person name="Glass J.I."/>
            <person name="Rusch D."/>
            <person name="Podicherti R."/>
            <person name="Tsui H.-C.T."/>
            <person name="Winkler M.E."/>
        </authorList>
    </citation>
    <scope>NUCLEOTIDE SEQUENCE</scope>
</reference>
<name>A0A381T350_9ZZZZ</name>
<organism evidence="9">
    <name type="scientific">marine metagenome</name>
    <dbReference type="NCBI Taxonomy" id="408172"/>
    <lineage>
        <taxon>unclassified sequences</taxon>
        <taxon>metagenomes</taxon>
        <taxon>ecological metagenomes</taxon>
    </lineage>
</organism>
<comment type="subcellular location">
    <subcellularLocation>
        <location evidence="1">Cell membrane</location>
        <topology evidence="1">Multi-pass membrane protein</topology>
    </subcellularLocation>
</comment>
<keyword evidence="3" id="KW-1003">Cell membrane</keyword>
<proteinExistence type="predicted"/>
<dbReference type="AlphaFoldDB" id="A0A381T350"/>
<dbReference type="Pfam" id="PF00528">
    <property type="entry name" value="BPD_transp_1"/>
    <property type="match status" value="1"/>
</dbReference>
<evidence type="ECO:0000256" key="3">
    <source>
        <dbReference type="ARBA" id="ARBA00022475"/>
    </source>
</evidence>
<dbReference type="InterPro" id="IPR035906">
    <property type="entry name" value="MetI-like_sf"/>
</dbReference>
<evidence type="ECO:0000256" key="7">
    <source>
        <dbReference type="SAM" id="Phobius"/>
    </source>
</evidence>
<evidence type="ECO:0000259" key="8">
    <source>
        <dbReference type="PROSITE" id="PS50928"/>
    </source>
</evidence>
<dbReference type="InterPro" id="IPR050366">
    <property type="entry name" value="BP-dependent_transpt_permease"/>
</dbReference>
<dbReference type="Gene3D" id="1.10.3720.10">
    <property type="entry name" value="MetI-like"/>
    <property type="match status" value="1"/>
</dbReference>
<keyword evidence="4 7" id="KW-0812">Transmembrane</keyword>
<evidence type="ECO:0000256" key="2">
    <source>
        <dbReference type="ARBA" id="ARBA00022448"/>
    </source>
</evidence>
<dbReference type="EMBL" id="UINC01003880">
    <property type="protein sequence ID" value="SVA10018.1"/>
    <property type="molecule type" value="Genomic_DNA"/>
</dbReference>
<keyword evidence="6 7" id="KW-0472">Membrane</keyword>
<dbReference type="GO" id="GO:0055085">
    <property type="term" value="P:transmembrane transport"/>
    <property type="evidence" value="ECO:0007669"/>
    <property type="project" value="InterPro"/>
</dbReference>
<dbReference type="PROSITE" id="PS50928">
    <property type="entry name" value="ABC_TM1"/>
    <property type="match status" value="1"/>
</dbReference>
<evidence type="ECO:0000256" key="4">
    <source>
        <dbReference type="ARBA" id="ARBA00022692"/>
    </source>
</evidence>
<evidence type="ECO:0000256" key="5">
    <source>
        <dbReference type="ARBA" id="ARBA00022989"/>
    </source>
</evidence>
<evidence type="ECO:0000256" key="6">
    <source>
        <dbReference type="ARBA" id="ARBA00023136"/>
    </source>
</evidence>
<feature type="transmembrane region" description="Helical" evidence="7">
    <location>
        <begin position="109"/>
        <end position="135"/>
    </location>
</feature>
<evidence type="ECO:0000313" key="9">
    <source>
        <dbReference type="EMBL" id="SVA10018.1"/>
    </source>
</evidence>
<keyword evidence="5 7" id="KW-1133">Transmembrane helix</keyword>